<dbReference type="InterPro" id="IPR002645">
    <property type="entry name" value="STAS_dom"/>
</dbReference>
<dbReference type="CDD" id="cd07043">
    <property type="entry name" value="STAS_anti-anti-sigma_factors"/>
    <property type="match status" value="1"/>
</dbReference>
<dbReference type="Gene3D" id="3.30.750.24">
    <property type="entry name" value="STAS domain"/>
    <property type="match status" value="1"/>
</dbReference>
<dbReference type="InterPro" id="IPR003658">
    <property type="entry name" value="Anti-sigma_ant"/>
</dbReference>
<evidence type="ECO:0000256" key="1">
    <source>
        <dbReference type="ARBA" id="ARBA00009013"/>
    </source>
</evidence>
<feature type="domain" description="STAS" evidence="3">
    <location>
        <begin position="30"/>
        <end position="120"/>
    </location>
</feature>
<sequence length="120" mass="13426">MDISARVAEFNQKNQLAKLFIENPEAEKWIVHIDGELDLHSSADAQSLLEALLEEMPGRSTLIFNLGKLVYISSTGVGLFANLVVAANKRRIQVILQKLQPKVEQVFSLLGILSYFTIEK</sequence>
<proteinExistence type="inferred from homology"/>
<evidence type="ECO:0000259" key="3">
    <source>
        <dbReference type="PROSITE" id="PS50801"/>
    </source>
</evidence>
<dbReference type="PANTHER" id="PTHR33495">
    <property type="entry name" value="ANTI-SIGMA FACTOR ANTAGONIST TM_1081-RELATED-RELATED"/>
    <property type="match status" value="1"/>
</dbReference>
<protein>
    <recommendedName>
        <fullName evidence="2">Anti-sigma factor antagonist</fullName>
    </recommendedName>
</protein>
<name>A0A7C3EDP4_9SPIR</name>
<accession>A0A7C3EDP4</accession>
<dbReference type="PANTHER" id="PTHR33495:SF2">
    <property type="entry name" value="ANTI-SIGMA FACTOR ANTAGONIST TM_1081-RELATED"/>
    <property type="match status" value="1"/>
</dbReference>
<dbReference type="NCBIfam" id="TIGR00377">
    <property type="entry name" value="ant_ant_sig"/>
    <property type="match status" value="1"/>
</dbReference>
<evidence type="ECO:0000256" key="2">
    <source>
        <dbReference type="RuleBase" id="RU003749"/>
    </source>
</evidence>
<dbReference type="PROSITE" id="PS50801">
    <property type="entry name" value="STAS"/>
    <property type="match status" value="1"/>
</dbReference>
<dbReference type="EMBL" id="DSVL01000341">
    <property type="protein sequence ID" value="HFH30030.1"/>
    <property type="molecule type" value="Genomic_DNA"/>
</dbReference>
<dbReference type="SUPFAM" id="SSF52091">
    <property type="entry name" value="SpoIIaa-like"/>
    <property type="match status" value="1"/>
</dbReference>
<dbReference type="Pfam" id="PF01740">
    <property type="entry name" value="STAS"/>
    <property type="match status" value="1"/>
</dbReference>
<gene>
    <name evidence="4" type="ORF">ENS59_11070</name>
</gene>
<comment type="caution">
    <text evidence="4">The sequence shown here is derived from an EMBL/GenBank/DDBJ whole genome shotgun (WGS) entry which is preliminary data.</text>
</comment>
<evidence type="ECO:0000313" key="4">
    <source>
        <dbReference type="EMBL" id="HFH30030.1"/>
    </source>
</evidence>
<dbReference type="InterPro" id="IPR036513">
    <property type="entry name" value="STAS_dom_sf"/>
</dbReference>
<dbReference type="AlphaFoldDB" id="A0A7C3EDP4"/>
<comment type="similarity">
    <text evidence="1 2">Belongs to the anti-sigma-factor antagonist family.</text>
</comment>
<reference evidence="4" key="1">
    <citation type="journal article" date="2020" name="mSystems">
        <title>Genome- and Community-Level Interaction Insights into Carbon Utilization and Element Cycling Functions of Hydrothermarchaeota in Hydrothermal Sediment.</title>
        <authorList>
            <person name="Zhou Z."/>
            <person name="Liu Y."/>
            <person name="Xu W."/>
            <person name="Pan J."/>
            <person name="Luo Z.H."/>
            <person name="Li M."/>
        </authorList>
    </citation>
    <scope>NUCLEOTIDE SEQUENCE [LARGE SCALE GENOMIC DNA]</scope>
    <source>
        <strain evidence="4">SpSt-503</strain>
    </source>
</reference>
<dbReference type="GO" id="GO:0043856">
    <property type="term" value="F:anti-sigma factor antagonist activity"/>
    <property type="evidence" value="ECO:0007669"/>
    <property type="project" value="InterPro"/>
</dbReference>
<organism evidence="4">
    <name type="scientific">Gracilinema caldarium</name>
    <dbReference type="NCBI Taxonomy" id="215591"/>
    <lineage>
        <taxon>Bacteria</taxon>
        <taxon>Pseudomonadati</taxon>
        <taxon>Spirochaetota</taxon>
        <taxon>Spirochaetia</taxon>
        <taxon>Spirochaetales</taxon>
        <taxon>Breznakiellaceae</taxon>
        <taxon>Gracilinema</taxon>
    </lineage>
</organism>